<gene>
    <name evidence="6" type="ORF">HOLleu_08492</name>
</gene>
<dbReference type="InterPro" id="IPR002049">
    <property type="entry name" value="LE_dom"/>
</dbReference>
<comment type="caution">
    <text evidence="6">The sequence shown here is derived from an EMBL/GenBank/DDBJ whole genome shotgun (WGS) entry which is preliminary data.</text>
</comment>
<dbReference type="PANTHER" id="PTHR24043:SF8">
    <property type="entry name" value="EGF-LIKE DOMAIN-CONTAINING PROTEIN"/>
    <property type="match status" value="1"/>
</dbReference>
<evidence type="ECO:0000259" key="5">
    <source>
        <dbReference type="PROSITE" id="PS00652"/>
    </source>
</evidence>
<dbReference type="OrthoDB" id="409374at2759"/>
<dbReference type="GO" id="GO:0005044">
    <property type="term" value="F:scavenger receptor activity"/>
    <property type="evidence" value="ECO:0007669"/>
    <property type="project" value="InterPro"/>
</dbReference>
<feature type="compositionally biased region" description="Low complexity" evidence="2">
    <location>
        <begin position="342"/>
        <end position="351"/>
    </location>
</feature>
<evidence type="ECO:0000256" key="3">
    <source>
        <dbReference type="SAM" id="Phobius"/>
    </source>
</evidence>
<evidence type="ECO:0000313" key="7">
    <source>
        <dbReference type="Proteomes" id="UP001152320"/>
    </source>
</evidence>
<feature type="transmembrane region" description="Helical" evidence="3">
    <location>
        <begin position="247"/>
        <end position="271"/>
    </location>
</feature>
<keyword evidence="7" id="KW-1185">Reference proteome</keyword>
<dbReference type="InterPro" id="IPR001368">
    <property type="entry name" value="TNFR/NGFR_Cys_rich_reg"/>
</dbReference>
<dbReference type="PROSITE" id="PS00652">
    <property type="entry name" value="TNFR_NGFR_1"/>
    <property type="match status" value="1"/>
</dbReference>
<dbReference type="SMART" id="SM00180">
    <property type="entry name" value="EGF_Lam"/>
    <property type="match status" value="1"/>
</dbReference>
<keyword evidence="3" id="KW-0472">Membrane</keyword>
<dbReference type="Gene3D" id="2.170.300.10">
    <property type="entry name" value="Tie2 ligand-binding domain superfamily"/>
    <property type="match status" value="2"/>
</dbReference>
<evidence type="ECO:0000256" key="1">
    <source>
        <dbReference type="ARBA" id="ARBA00022536"/>
    </source>
</evidence>
<keyword evidence="3" id="KW-1133">Transmembrane helix</keyword>
<dbReference type="PANTHER" id="PTHR24043">
    <property type="entry name" value="SCAVENGER RECEPTOR CLASS F"/>
    <property type="match status" value="1"/>
</dbReference>
<feature type="domain" description="TNFR-Cys" evidence="5">
    <location>
        <begin position="168"/>
        <end position="205"/>
    </location>
</feature>
<dbReference type="EMBL" id="JAIZAY010000003">
    <property type="protein sequence ID" value="KAJ8045474.1"/>
    <property type="molecule type" value="Genomic_DNA"/>
</dbReference>
<keyword evidence="1" id="KW-0245">EGF-like domain</keyword>
<dbReference type="CDD" id="cd00055">
    <property type="entry name" value="EGF_Lam"/>
    <property type="match status" value="1"/>
</dbReference>
<feature type="domain" description="EGF-like" evidence="4">
    <location>
        <begin position="113"/>
        <end position="124"/>
    </location>
</feature>
<sequence>MYECHCLNGRNPNQCNAEDGTCDCLAGWTGRQCDQRCIPGYFGPNCRERSIFTCMNDGINHPVTGHCLCTRRYDGSMCETECEGNEQFNCGLLGCENCIKQGTATCDQILSTCVCRDGWKGRYCSEPCGVGAGGQFCAESCCSGHGYCTGEGCICLDGYHGDECQYKCEKGTFGRNCRETCRCPSCNHVTGNCDLCPFGFTSSRCTERCLPSQWGQSCNSTCNCEEDDACDVFTGECYPPPINSLSLILVPVCVSIIIICSLGGCLLFVCIRKRRSKLGPNAASGAVATFLPRDENGQTPEINTLDPAVADYSYSRTIHVEPGPEYVNQPMRNTADGIPNSTVTDQTYTTTVSEYDDDSPGDYSYIETEHTN</sequence>
<dbReference type="Proteomes" id="UP001152320">
    <property type="component" value="Chromosome 3"/>
</dbReference>
<dbReference type="PRINTS" id="PR00011">
    <property type="entry name" value="EGFLAMININ"/>
</dbReference>
<keyword evidence="3" id="KW-0812">Transmembrane</keyword>
<name>A0A9Q1CJ07_HOLLE</name>
<feature type="domain" description="EGF-like" evidence="4">
    <location>
        <begin position="67"/>
        <end position="78"/>
    </location>
</feature>
<protein>
    <submittedName>
        <fullName evidence="6">Multiple epidermal growth factor-like domains protein 6</fullName>
    </submittedName>
</protein>
<dbReference type="Pfam" id="PF00053">
    <property type="entry name" value="EGF_laminin"/>
    <property type="match status" value="1"/>
</dbReference>
<dbReference type="InterPro" id="IPR000742">
    <property type="entry name" value="EGF"/>
</dbReference>
<feature type="region of interest" description="Disordered" evidence="2">
    <location>
        <begin position="323"/>
        <end position="372"/>
    </location>
</feature>
<evidence type="ECO:0000256" key="2">
    <source>
        <dbReference type="SAM" id="MobiDB-lite"/>
    </source>
</evidence>
<organism evidence="6 7">
    <name type="scientific">Holothuria leucospilota</name>
    <name type="common">Black long sea cucumber</name>
    <name type="synonym">Mertensiothuria leucospilota</name>
    <dbReference type="NCBI Taxonomy" id="206669"/>
    <lineage>
        <taxon>Eukaryota</taxon>
        <taxon>Metazoa</taxon>
        <taxon>Echinodermata</taxon>
        <taxon>Eleutherozoa</taxon>
        <taxon>Echinozoa</taxon>
        <taxon>Holothuroidea</taxon>
        <taxon>Aspidochirotacea</taxon>
        <taxon>Aspidochirotida</taxon>
        <taxon>Holothuriidae</taxon>
        <taxon>Holothuria</taxon>
    </lineage>
</organism>
<proteinExistence type="predicted"/>
<evidence type="ECO:0000313" key="6">
    <source>
        <dbReference type="EMBL" id="KAJ8045474.1"/>
    </source>
</evidence>
<dbReference type="AlphaFoldDB" id="A0A9Q1CJ07"/>
<evidence type="ECO:0000259" key="4">
    <source>
        <dbReference type="PROSITE" id="PS00022"/>
    </source>
</evidence>
<dbReference type="InterPro" id="IPR042635">
    <property type="entry name" value="MEGF10/SREC1/2-like"/>
</dbReference>
<dbReference type="PROSITE" id="PS00022">
    <property type="entry name" value="EGF_1"/>
    <property type="match status" value="2"/>
</dbReference>
<accession>A0A9Q1CJ07</accession>
<reference evidence="6" key="1">
    <citation type="submission" date="2021-10" db="EMBL/GenBank/DDBJ databases">
        <title>Tropical sea cucumber genome reveals ecological adaptation and Cuvierian tubules defense mechanism.</title>
        <authorList>
            <person name="Chen T."/>
        </authorList>
    </citation>
    <scope>NUCLEOTIDE SEQUENCE</scope>
    <source>
        <strain evidence="6">Nanhai2018</strain>
        <tissue evidence="6">Muscle</tissue>
    </source>
</reference>